<keyword evidence="1" id="KW-1133">Transmembrane helix</keyword>
<dbReference type="RefSeq" id="WP_137270147.1">
    <property type="nucleotide sequence ID" value="NZ_QGAC01000038.1"/>
</dbReference>
<reference evidence="2 3" key="1">
    <citation type="journal article" date="2019" name="Sci. Rep.">
        <title>Differences in resource use lead to coexistence of seed-transmitted microbial populations.</title>
        <authorList>
            <person name="Torres-Cortes G."/>
            <person name="Garcia B.J."/>
            <person name="Compant S."/>
            <person name="Rezki S."/>
            <person name="Jones P."/>
            <person name="Preveaux A."/>
            <person name="Briand M."/>
            <person name="Roulet A."/>
            <person name="Bouchez O."/>
            <person name="Jacobson D."/>
            <person name="Barret M."/>
        </authorList>
    </citation>
    <scope>NUCLEOTIDE SEQUENCE [LARGE SCALE GENOMIC DNA]</scope>
    <source>
        <strain evidence="2 3">CFBP13511</strain>
    </source>
</reference>
<evidence type="ECO:0000256" key="1">
    <source>
        <dbReference type="SAM" id="Phobius"/>
    </source>
</evidence>
<comment type="caution">
    <text evidence="2">The sequence shown here is derived from an EMBL/GenBank/DDBJ whole genome shotgun (WGS) entry which is preliminary data.</text>
</comment>
<dbReference type="Proteomes" id="UP000306393">
    <property type="component" value="Unassembled WGS sequence"/>
</dbReference>
<protein>
    <submittedName>
        <fullName evidence="2">Uncharacterized protein</fullName>
    </submittedName>
</protein>
<sequence>MNLTEQAADFKAPPLQQLQPSLKTYQECYAVNVSSDMPPPILPAVCGGLTVALVLSVLYGLRRRKLLNDSIEREKKAQGSDSTELSDNRTAWAVHRYANTEFYQRQLRVLANLLHGAGYALSRNAYDSSRIMPEDRDHFAYQLEDCRLRIMSPYEDADSRTRRIEQAMNDGLAQTWLRLLLEGAAENGWYVTGSRWP</sequence>
<keyword evidence="1" id="KW-0472">Membrane</keyword>
<dbReference type="OrthoDB" id="6615092at2"/>
<name>A0A4V5U7R4_9GAMM</name>
<dbReference type="EMBL" id="QGAC01000038">
    <property type="protein sequence ID" value="TKJ83317.1"/>
    <property type="molecule type" value="Genomic_DNA"/>
</dbReference>
<gene>
    <name evidence="2" type="ORF">EpCFBP13511_22895</name>
</gene>
<dbReference type="AlphaFoldDB" id="A0A4V5U7R4"/>
<evidence type="ECO:0000313" key="2">
    <source>
        <dbReference type="EMBL" id="TKJ83317.1"/>
    </source>
</evidence>
<keyword evidence="1" id="KW-0812">Transmembrane</keyword>
<accession>A0A4V5U7R4</accession>
<proteinExistence type="predicted"/>
<evidence type="ECO:0000313" key="3">
    <source>
        <dbReference type="Proteomes" id="UP000306393"/>
    </source>
</evidence>
<organism evidence="2 3">
    <name type="scientific">Erwinia persicina</name>
    <dbReference type="NCBI Taxonomy" id="55211"/>
    <lineage>
        <taxon>Bacteria</taxon>
        <taxon>Pseudomonadati</taxon>
        <taxon>Pseudomonadota</taxon>
        <taxon>Gammaproteobacteria</taxon>
        <taxon>Enterobacterales</taxon>
        <taxon>Erwiniaceae</taxon>
        <taxon>Erwinia</taxon>
    </lineage>
</organism>
<feature type="transmembrane region" description="Helical" evidence="1">
    <location>
        <begin position="41"/>
        <end position="61"/>
    </location>
</feature>